<gene>
    <name evidence="1" type="ORF">SAMN05216400_1872</name>
</gene>
<reference evidence="1 2" key="1">
    <citation type="submission" date="2016-10" db="EMBL/GenBank/DDBJ databases">
        <authorList>
            <person name="de Groot N.N."/>
        </authorList>
    </citation>
    <scope>NUCLEOTIDE SEQUENCE [LARGE SCALE GENOMIC DNA]</scope>
    <source>
        <strain evidence="1 2">Sb09</strain>
    </source>
</reference>
<dbReference type="Proteomes" id="UP000183162">
    <property type="component" value="Unassembled WGS sequence"/>
</dbReference>
<evidence type="ECO:0000313" key="1">
    <source>
        <dbReference type="EMBL" id="SDL88804.1"/>
    </source>
</evidence>
<accession>A0A1G9NR14</accession>
<organism evidence="1 2">
    <name type="scientific">Streptococcus equinus</name>
    <name type="common">Streptococcus bovis</name>
    <dbReference type="NCBI Taxonomy" id="1335"/>
    <lineage>
        <taxon>Bacteria</taxon>
        <taxon>Bacillati</taxon>
        <taxon>Bacillota</taxon>
        <taxon>Bacilli</taxon>
        <taxon>Lactobacillales</taxon>
        <taxon>Streptococcaceae</taxon>
        <taxon>Streptococcus</taxon>
    </lineage>
</organism>
<dbReference type="AlphaFoldDB" id="A0A1G9NR14"/>
<dbReference type="EMBL" id="FNGX01000007">
    <property type="protein sequence ID" value="SDL88804.1"/>
    <property type="molecule type" value="Genomic_DNA"/>
</dbReference>
<evidence type="ECO:0000313" key="2">
    <source>
        <dbReference type="Proteomes" id="UP000183162"/>
    </source>
</evidence>
<sequence>MLQKVLVNLFLKNAKNKQNHLTNYLLCGIIKNGTFYFWSLQSVQRRADKCCKVHILDKDCHQAPYQPK</sequence>
<proteinExistence type="predicted"/>
<name>A0A1G9NR14_STREI</name>
<protein>
    <submittedName>
        <fullName evidence="1">Uncharacterized protein</fullName>
    </submittedName>
</protein>